<dbReference type="Proteomes" id="UP000233276">
    <property type="component" value="Chromosome"/>
</dbReference>
<feature type="domain" description="Helicase XPB/Ssl2 N-terminal" evidence="1">
    <location>
        <begin position="318"/>
        <end position="438"/>
    </location>
</feature>
<dbReference type="AlphaFoldDB" id="A0A2K9D816"/>
<dbReference type="Pfam" id="PF13625">
    <property type="entry name" value="Helicase_C_3"/>
    <property type="match status" value="1"/>
</dbReference>
<reference evidence="2 3" key="1">
    <citation type="submission" date="2017-12" db="EMBL/GenBank/DDBJ databases">
        <title>Isolation and characterization of estrogens degradatiion strain Microbacterium hominis SJTG1.</title>
        <authorList>
            <person name="Xiong W."/>
            <person name="Yin C."/>
            <person name="Zheng D."/>
            <person name="Liang R."/>
        </authorList>
    </citation>
    <scope>NUCLEOTIDE SEQUENCE [LARGE SCALE GENOMIC DNA]</scope>
    <source>
        <strain evidence="2 3">SJTG1</strain>
    </source>
</reference>
<organism evidence="2 3">
    <name type="scientific">Microbacterium hominis</name>
    <dbReference type="NCBI Taxonomy" id="162426"/>
    <lineage>
        <taxon>Bacteria</taxon>
        <taxon>Bacillati</taxon>
        <taxon>Actinomycetota</taxon>
        <taxon>Actinomycetes</taxon>
        <taxon>Micrococcales</taxon>
        <taxon>Microbacteriaceae</taxon>
        <taxon>Microbacterium</taxon>
    </lineage>
</organism>
<dbReference type="InterPro" id="IPR032830">
    <property type="entry name" value="XPB/Ssl2_N"/>
</dbReference>
<name>A0A2K9D816_9MICO</name>
<dbReference type="RefSeq" id="WP_101305870.1">
    <property type="nucleotide sequence ID" value="NZ_CP025299.1"/>
</dbReference>
<evidence type="ECO:0000259" key="1">
    <source>
        <dbReference type="Pfam" id="PF13625"/>
    </source>
</evidence>
<proteinExistence type="predicted"/>
<accession>A0A2K9D816</accession>
<protein>
    <recommendedName>
        <fullName evidence="1">Helicase XPB/Ssl2 N-terminal domain-containing protein</fullName>
    </recommendedName>
</protein>
<gene>
    <name evidence="2" type="ORF">CXR34_05815</name>
</gene>
<dbReference type="KEGG" id="mhos:CXR34_05815"/>
<evidence type="ECO:0000313" key="2">
    <source>
        <dbReference type="EMBL" id="AUG29032.1"/>
    </source>
</evidence>
<dbReference type="EMBL" id="CP025299">
    <property type="protein sequence ID" value="AUG29032.1"/>
    <property type="molecule type" value="Genomic_DNA"/>
</dbReference>
<sequence length="583" mass="61485">MTASDARALAQHLVQRGDDALASLLAARHIAPTVGWNDAFDAAEALLDPASLDRALVALTGDEVDALSGDGPVPPGPVRDTLHERALIDADGTPYTAVRTALETIRRRGVATASGAVAPPAAEGSDDAGAAERAFASLGSLADILHAALAHPFGRIGAGTLGAADRRRLIEAGIVDDAVAADELVVIAERTGLLSGQDKTWLVTPRGAQWLHSDTLSRWAEVAAALLDALPRGVRRCGGGWLPPYAWAAAYPFDSAWSERAAALRALLGRWALLDDAGRPTSWARDVFAAAGDDTPVTGALDLDALAGLLPGEVDRVYLQNDLTAIAPGPLAPHLDMRLRSVARRESHAQASTYRFTPETIADALTSGESAESLREFLTKLSLTGLPQPLAYEIERTARTHGTIRVGPDSEGRTRVTSDDDALLRTLAVDQALRPLGLVPEGADLVTRSGADTAFWMIADARYPVVAVDAGGRRRRLDRHRLASAPPAAAPREETYAVLLSRLRAAPSEDADAAWLGRELDQAVRARATIVVAVRMPDGSDREFIIEATGLGGGRLRGLDRTVDVERTLPVSSISGIRPAGTA</sequence>
<evidence type="ECO:0000313" key="3">
    <source>
        <dbReference type="Proteomes" id="UP000233276"/>
    </source>
</evidence>